<feature type="domain" description="BTB" evidence="2">
    <location>
        <begin position="269"/>
        <end position="333"/>
    </location>
</feature>
<evidence type="ECO:0000313" key="3">
    <source>
        <dbReference type="EMBL" id="CAB0035957.1"/>
    </source>
</evidence>
<gene>
    <name evidence="3" type="ORF">TBRA_LOCUS7840</name>
</gene>
<name>A0A6H5IH56_9HYME</name>
<evidence type="ECO:0000313" key="4">
    <source>
        <dbReference type="Proteomes" id="UP000479190"/>
    </source>
</evidence>
<feature type="compositionally biased region" description="Basic residues" evidence="1">
    <location>
        <begin position="469"/>
        <end position="479"/>
    </location>
</feature>
<dbReference type="InterPro" id="IPR051481">
    <property type="entry name" value="BTB-POZ/Galectin-3-binding"/>
</dbReference>
<dbReference type="InterPro" id="IPR011333">
    <property type="entry name" value="SKP1/BTB/POZ_sf"/>
</dbReference>
<feature type="region of interest" description="Disordered" evidence="1">
    <location>
        <begin position="434"/>
        <end position="557"/>
    </location>
</feature>
<feature type="compositionally biased region" description="Basic and acidic residues" evidence="1">
    <location>
        <begin position="24"/>
        <end position="43"/>
    </location>
</feature>
<protein>
    <recommendedName>
        <fullName evidence="2">BTB domain-containing protein</fullName>
    </recommendedName>
</protein>
<dbReference type="Pfam" id="PF00651">
    <property type="entry name" value="BTB"/>
    <property type="match status" value="1"/>
</dbReference>
<dbReference type="SUPFAM" id="SSF54695">
    <property type="entry name" value="POZ domain"/>
    <property type="match status" value="1"/>
</dbReference>
<dbReference type="Gene3D" id="3.30.710.10">
    <property type="entry name" value="Potassium Channel Kv1.1, Chain A"/>
    <property type="match status" value="1"/>
</dbReference>
<dbReference type="PROSITE" id="PS50097">
    <property type="entry name" value="BTB"/>
    <property type="match status" value="1"/>
</dbReference>
<feature type="compositionally biased region" description="Basic residues" evidence="1">
    <location>
        <begin position="544"/>
        <end position="557"/>
    </location>
</feature>
<accession>A0A6H5IH56</accession>
<reference evidence="3 4" key="1">
    <citation type="submission" date="2020-02" db="EMBL/GenBank/DDBJ databases">
        <authorList>
            <person name="Ferguson B K."/>
        </authorList>
    </citation>
    <scope>NUCLEOTIDE SEQUENCE [LARGE SCALE GENOMIC DNA]</scope>
</reference>
<dbReference type="PANTHER" id="PTHR24410:SF23">
    <property type="entry name" value="BTB DOMAIN-CONTAINING PROTEIN-RELATED"/>
    <property type="match status" value="1"/>
</dbReference>
<dbReference type="EMBL" id="CADCXV010000806">
    <property type="protein sequence ID" value="CAB0035957.1"/>
    <property type="molecule type" value="Genomic_DNA"/>
</dbReference>
<proteinExistence type="predicted"/>
<dbReference type="AlphaFoldDB" id="A0A6H5IH56"/>
<feature type="compositionally biased region" description="Polar residues" evidence="1">
    <location>
        <begin position="47"/>
        <end position="57"/>
    </location>
</feature>
<dbReference type="PANTHER" id="PTHR24410">
    <property type="entry name" value="HL07962P-RELATED"/>
    <property type="match status" value="1"/>
</dbReference>
<dbReference type="CDD" id="cd18186">
    <property type="entry name" value="BTB_POZ_ZBTB_KLHL-like"/>
    <property type="match status" value="1"/>
</dbReference>
<dbReference type="SMART" id="SM00225">
    <property type="entry name" value="BTB"/>
    <property type="match status" value="1"/>
</dbReference>
<dbReference type="Proteomes" id="UP000479190">
    <property type="component" value="Unassembled WGS sequence"/>
</dbReference>
<dbReference type="InterPro" id="IPR000210">
    <property type="entry name" value="BTB/POZ_dom"/>
</dbReference>
<keyword evidence="4" id="KW-1185">Reference proteome</keyword>
<evidence type="ECO:0000259" key="2">
    <source>
        <dbReference type="PROSITE" id="PS50097"/>
    </source>
</evidence>
<dbReference type="OrthoDB" id="6134519at2759"/>
<feature type="region of interest" description="Disordered" evidence="1">
    <location>
        <begin position="1"/>
        <end position="70"/>
    </location>
</feature>
<evidence type="ECO:0000256" key="1">
    <source>
        <dbReference type="SAM" id="MobiDB-lite"/>
    </source>
</evidence>
<organism evidence="3 4">
    <name type="scientific">Trichogramma brassicae</name>
    <dbReference type="NCBI Taxonomy" id="86971"/>
    <lineage>
        <taxon>Eukaryota</taxon>
        <taxon>Metazoa</taxon>
        <taxon>Ecdysozoa</taxon>
        <taxon>Arthropoda</taxon>
        <taxon>Hexapoda</taxon>
        <taxon>Insecta</taxon>
        <taxon>Pterygota</taxon>
        <taxon>Neoptera</taxon>
        <taxon>Endopterygota</taxon>
        <taxon>Hymenoptera</taxon>
        <taxon>Apocrita</taxon>
        <taxon>Proctotrupomorpha</taxon>
        <taxon>Chalcidoidea</taxon>
        <taxon>Trichogrammatidae</taxon>
        <taxon>Trichogramma</taxon>
    </lineage>
</organism>
<feature type="compositionally biased region" description="Basic and acidic residues" evidence="1">
    <location>
        <begin position="488"/>
        <end position="516"/>
    </location>
</feature>
<sequence length="557" mass="63089">MSTRGDDSSSIGTNDDLPNSEDEPERRKTREAMERRIAREEAAKIGQASTSTAASNNNDDHRPKAKKVAQPVVELLPRIAEPPGHRRTEEEAKKEGGGEEVQYFTFNWNIRLEPEHIKQGTIVNSSIFKTNYFDVGMSVRTVYEPCQNCQNGQKQEAWHLHLHCGANCGTAAEINLSDKFEFGMATQSGNTFSFCQLHDQTATFQSTIGLSQEPNLTSGTQYFKIQCRLPDSCFSDRIAGVPRTRSMGVGVHQDIHEHYFDLLRSGEFSDVTIQLDDCEIKAHQHILSAASLELRKLFDEAPKEQPLQSIVVNGFSVRDFQIFLKCIYTGRVEGLREHFETYMMMANRFRVPSLLRILDNFAKIVRGNNGIDQGEPLEWRPDPIGFVYFYDHEYEQLCLEAELARGTEVEDKIIYLHQLDKRFWQVALNKENESDADANGNAGGNSTDSDQQRDAQASAREQTNPVEKRKQKKYKKGQKKPPQLSAIDEARASVEREAARQADEDAKKQQRVEIDRVPPAPEPEQARMTPAADPSAFIPVPSRRTTKLSKRQAKKKK</sequence>
<feature type="compositionally biased region" description="Polar residues" evidence="1">
    <location>
        <begin position="8"/>
        <end position="17"/>
    </location>
</feature>